<feature type="transmembrane region" description="Helical" evidence="1">
    <location>
        <begin position="55"/>
        <end position="74"/>
    </location>
</feature>
<keyword evidence="1" id="KW-0812">Transmembrane</keyword>
<protein>
    <submittedName>
        <fullName evidence="2">Uncharacterized protein</fullName>
    </submittedName>
</protein>
<proteinExistence type="predicted"/>
<name>A0ABR8J6Q4_9NOST</name>
<evidence type="ECO:0000313" key="2">
    <source>
        <dbReference type="EMBL" id="MBD2693509.1"/>
    </source>
</evidence>
<keyword evidence="1" id="KW-1133">Transmembrane helix</keyword>
<reference evidence="2 3" key="1">
    <citation type="journal article" date="2020" name="ISME J.">
        <title>Comparative genomics reveals insights into cyanobacterial evolution and habitat adaptation.</title>
        <authorList>
            <person name="Chen M.Y."/>
            <person name="Teng W.K."/>
            <person name="Zhao L."/>
            <person name="Hu C.X."/>
            <person name="Zhou Y.K."/>
            <person name="Han B.P."/>
            <person name="Song L.R."/>
            <person name="Shu W.S."/>
        </authorList>
    </citation>
    <scope>NUCLEOTIDE SEQUENCE [LARGE SCALE GENOMIC DNA]</scope>
    <source>
        <strain evidence="2 3">FACHB-362</strain>
    </source>
</reference>
<sequence>MKKLKTYWSGTLKHLQVFQAWNQRSLANQKIILYGAYFLTGMSLGTLLGLFKYPVISNISFIFYWIQSCLNWIISLSPNTSFLSDIVAFQGAIIAIAIPLSLEIISRISERYNSGVITKKFSQESEIKLLPILLTIDIIAAIILKFFIPADSISGYWKIIAWITFIVFIFTIYILYKFFATLRRYITDTNFLLDELFNDIEKSLTPQTQNKKVDNQDLKLKQKQFIEALEATGDILVFETKNKKGEEKITTGLYRIREKIGQFIEMQKSSPKEFERLLLSQDFFDTYAQDKTNAKLLLAFDTKKHLVSFTAAINQLLRIREAALEVNNAEIDWVATDHIISLLTDISQIPNNNLLVEELLKNLAEIRRSIKENKDDSASTVTISWYKNVVFNKFFDISYLELFDRYFFYGIKDIISNNKTSLFKSLVSNLINSITLHDSGYGNIDNYISFVRGCNYQKYKEIDETYHISSKINNLKQQIKHIRTRDQLISCLKIVNEVVKLLQPCCNEVQKEEAQQKEDKLREDITSKFKFNNLIDIIFGAGAYCISKQRYDYIKYLWNYNQPSDSNAIWINHDIVPKGLGVLINFYFRKNHIQKDFSFIWEDHHGSELYYKQYFLLLLLRELQKNNRQEIINQFRLSETLDSHELNNISYSVDTFIELANKIKDNTENLRILGLDINNIESALIPFLESLKPKAEERIKTLLRTKNINSKKVAEFKQDFTESFDKSTIIRNILSYHGLYEDIIHAGLEISINPFGIIEVSEKAAFFEEWYLKYSDMGITYGRELAISENLRIIEEIENLCQEIDISQFDAAIDVFKENLIILTINLDMNSLLPNRANFKSKQQNDCPKIELKGFQGCYTIENFDIPVFTVYDYTGNQRILILDKSKLGKLVQYSPRNGSETEELTGIFHISIQSFSENQELINDLLQNPPNWLTDLGDQIQQKEYLEEKVKIEIYEKFQFEKHQDFQGYLIKLSNYSRLGS</sequence>
<feature type="transmembrane region" description="Helical" evidence="1">
    <location>
        <begin position="159"/>
        <end position="176"/>
    </location>
</feature>
<dbReference type="Proteomes" id="UP000660381">
    <property type="component" value="Unassembled WGS sequence"/>
</dbReference>
<gene>
    <name evidence="2" type="ORF">H6G68_17395</name>
</gene>
<keyword evidence="3" id="KW-1185">Reference proteome</keyword>
<organism evidence="2 3">
    <name type="scientific">Anabaena catenula FACHB-362</name>
    <dbReference type="NCBI Taxonomy" id="2692877"/>
    <lineage>
        <taxon>Bacteria</taxon>
        <taxon>Bacillati</taxon>
        <taxon>Cyanobacteriota</taxon>
        <taxon>Cyanophyceae</taxon>
        <taxon>Nostocales</taxon>
        <taxon>Nostocaceae</taxon>
        <taxon>Anabaena</taxon>
    </lineage>
</organism>
<keyword evidence="1" id="KW-0472">Membrane</keyword>
<dbReference type="RefSeq" id="WP_190907769.1">
    <property type="nucleotide sequence ID" value="NZ_JACJTQ010000028.1"/>
</dbReference>
<evidence type="ECO:0000256" key="1">
    <source>
        <dbReference type="SAM" id="Phobius"/>
    </source>
</evidence>
<feature type="transmembrane region" description="Helical" evidence="1">
    <location>
        <begin position="31"/>
        <end position="50"/>
    </location>
</feature>
<feature type="transmembrane region" description="Helical" evidence="1">
    <location>
        <begin position="86"/>
        <end position="106"/>
    </location>
</feature>
<evidence type="ECO:0000313" key="3">
    <source>
        <dbReference type="Proteomes" id="UP000660381"/>
    </source>
</evidence>
<feature type="transmembrane region" description="Helical" evidence="1">
    <location>
        <begin position="127"/>
        <end position="147"/>
    </location>
</feature>
<comment type="caution">
    <text evidence="2">The sequence shown here is derived from an EMBL/GenBank/DDBJ whole genome shotgun (WGS) entry which is preliminary data.</text>
</comment>
<dbReference type="EMBL" id="JACJTQ010000028">
    <property type="protein sequence ID" value="MBD2693509.1"/>
    <property type="molecule type" value="Genomic_DNA"/>
</dbReference>
<accession>A0ABR8J6Q4</accession>